<dbReference type="Proteomes" id="UP000184512">
    <property type="component" value="Unassembled WGS sequence"/>
</dbReference>
<comment type="catalytic activity">
    <reaction evidence="1">
        <text>2 alpha,alpha'-trehalose 6-mycolate = alpha,alpha'-trehalose 6,6'-bismycolate + alpha,alpha-trehalose</text>
        <dbReference type="Rhea" id="RHEA:23472"/>
        <dbReference type="ChEBI" id="CHEBI:16551"/>
        <dbReference type="ChEBI" id="CHEBI:18195"/>
        <dbReference type="ChEBI" id="CHEBI:18234"/>
        <dbReference type="EC" id="2.3.1.122"/>
    </reaction>
</comment>
<dbReference type="InterPro" id="IPR029058">
    <property type="entry name" value="AB_hydrolase_fold"/>
</dbReference>
<dbReference type="InterPro" id="IPR000801">
    <property type="entry name" value="Esterase-like"/>
</dbReference>
<accession>A0A1M6C9S1</accession>
<dbReference type="EC" id="2.3.1.122" evidence="3"/>
<feature type="region of interest" description="Disordered" evidence="9">
    <location>
        <begin position="27"/>
        <end position="48"/>
    </location>
</feature>
<dbReference type="PANTHER" id="PTHR48098">
    <property type="entry name" value="ENTEROCHELIN ESTERASE-RELATED"/>
    <property type="match status" value="1"/>
</dbReference>
<protein>
    <recommendedName>
        <fullName evidence="7">Acyl-CoA:diacylglycerol acyltransferase</fullName>
        <ecNumber evidence="3">2.3.1.122</ecNumber>
        <ecNumber evidence="4">2.3.1.20</ecNumber>
    </recommendedName>
</protein>
<evidence type="ECO:0000313" key="12">
    <source>
        <dbReference type="Proteomes" id="UP000184512"/>
    </source>
</evidence>
<dbReference type="AlphaFoldDB" id="A0A1M6C9S1"/>
<evidence type="ECO:0000256" key="8">
    <source>
        <dbReference type="ARBA" id="ARBA00048109"/>
    </source>
</evidence>
<reference evidence="11 12" key="1">
    <citation type="submission" date="2016-11" db="EMBL/GenBank/DDBJ databases">
        <authorList>
            <person name="Jaros S."/>
            <person name="Januszkiewicz K."/>
            <person name="Wedrychowicz H."/>
        </authorList>
    </citation>
    <scope>NUCLEOTIDE SEQUENCE [LARGE SCALE GENOMIC DNA]</scope>
    <source>
        <strain evidence="11 12">DSM 12906</strain>
    </source>
</reference>
<evidence type="ECO:0000256" key="9">
    <source>
        <dbReference type="SAM" id="MobiDB-lite"/>
    </source>
</evidence>
<evidence type="ECO:0000256" key="6">
    <source>
        <dbReference type="ARBA" id="ARBA00023315"/>
    </source>
</evidence>
<evidence type="ECO:0000256" key="2">
    <source>
        <dbReference type="ARBA" id="ARBA00005874"/>
    </source>
</evidence>
<dbReference type="PROSITE" id="PS51318">
    <property type="entry name" value="TAT"/>
    <property type="match status" value="1"/>
</dbReference>
<dbReference type="SUPFAM" id="SSF53474">
    <property type="entry name" value="alpha/beta-Hydrolases"/>
    <property type="match status" value="1"/>
</dbReference>
<dbReference type="RefSeq" id="WP_073186103.1">
    <property type="nucleotide sequence ID" value="NZ_FQZG01000009.1"/>
</dbReference>
<dbReference type="PROSITE" id="PS51257">
    <property type="entry name" value="PROKAR_LIPOPROTEIN"/>
    <property type="match status" value="1"/>
</dbReference>
<dbReference type="STRING" id="1123357.SAMN02745244_00624"/>
<keyword evidence="10" id="KW-0732">Signal</keyword>
<proteinExistence type="inferred from homology"/>
<evidence type="ECO:0000256" key="3">
    <source>
        <dbReference type="ARBA" id="ARBA00012820"/>
    </source>
</evidence>
<dbReference type="Pfam" id="PF00756">
    <property type="entry name" value="Esterase"/>
    <property type="match status" value="1"/>
</dbReference>
<dbReference type="InterPro" id="IPR006311">
    <property type="entry name" value="TAT_signal"/>
</dbReference>
<gene>
    <name evidence="11" type="ORF">SAMN02745244_00624</name>
</gene>
<feature type="chain" id="PRO_5012635595" description="Acyl-CoA:diacylglycerol acyltransferase" evidence="10">
    <location>
        <begin position="28"/>
        <end position="315"/>
    </location>
</feature>
<name>A0A1M6C9S1_9ACTN</name>
<dbReference type="GO" id="GO:0050348">
    <property type="term" value="F:trehalose O-mycolyltransferase activity"/>
    <property type="evidence" value="ECO:0007669"/>
    <property type="project" value="UniProtKB-EC"/>
</dbReference>
<keyword evidence="5" id="KW-0808">Transferase</keyword>
<feature type="compositionally biased region" description="Low complexity" evidence="9">
    <location>
        <begin position="27"/>
        <end position="46"/>
    </location>
</feature>
<evidence type="ECO:0000256" key="10">
    <source>
        <dbReference type="SAM" id="SignalP"/>
    </source>
</evidence>
<evidence type="ECO:0000256" key="5">
    <source>
        <dbReference type="ARBA" id="ARBA00022679"/>
    </source>
</evidence>
<keyword evidence="6" id="KW-0012">Acyltransferase</keyword>
<dbReference type="OrthoDB" id="184858at2"/>
<feature type="signal peptide" evidence="10">
    <location>
        <begin position="1"/>
        <end position="27"/>
    </location>
</feature>
<evidence type="ECO:0000256" key="4">
    <source>
        <dbReference type="ARBA" id="ARBA00013244"/>
    </source>
</evidence>
<comment type="catalytic activity">
    <reaction evidence="8">
        <text>an acyl-CoA + a 1,2-diacyl-sn-glycerol = a triacyl-sn-glycerol + CoA</text>
        <dbReference type="Rhea" id="RHEA:10868"/>
        <dbReference type="ChEBI" id="CHEBI:17815"/>
        <dbReference type="ChEBI" id="CHEBI:57287"/>
        <dbReference type="ChEBI" id="CHEBI:58342"/>
        <dbReference type="ChEBI" id="CHEBI:64615"/>
        <dbReference type="EC" id="2.3.1.20"/>
    </reaction>
</comment>
<evidence type="ECO:0000256" key="1">
    <source>
        <dbReference type="ARBA" id="ARBA00000697"/>
    </source>
</evidence>
<dbReference type="EC" id="2.3.1.20" evidence="4"/>
<evidence type="ECO:0000256" key="7">
    <source>
        <dbReference type="ARBA" id="ARBA00032572"/>
    </source>
</evidence>
<evidence type="ECO:0000313" key="11">
    <source>
        <dbReference type="EMBL" id="SHI57488.1"/>
    </source>
</evidence>
<dbReference type="EMBL" id="FQZG01000009">
    <property type="protein sequence ID" value="SHI57488.1"/>
    <property type="molecule type" value="Genomic_DNA"/>
</dbReference>
<dbReference type="InterPro" id="IPR050583">
    <property type="entry name" value="Mycobacterial_A85_antigen"/>
</dbReference>
<organism evidence="11 12">
    <name type="scientific">Tessaracoccus bendigoensis DSM 12906</name>
    <dbReference type="NCBI Taxonomy" id="1123357"/>
    <lineage>
        <taxon>Bacteria</taxon>
        <taxon>Bacillati</taxon>
        <taxon>Actinomycetota</taxon>
        <taxon>Actinomycetes</taxon>
        <taxon>Propionibacteriales</taxon>
        <taxon>Propionibacteriaceae</taxon>
        <taxon>Tessaracoccus</taxon>
    </lineage>
</organism>
<sequence length="315" mass="34070">MTRRRQIVAAAAAAALLGLLGCSAPSAETPTSSRSPASPASRAGSTQLGDASTLQTVSYPIDYQGRSYTKTAHVYLPAAYREGTAMNVLYLMHGSGMDHDDFASVMQPQFDAWIAAGDMAPMLVVIPTYYPDDSFVVADYSQDYPLNHFFATTEITALLPVVEGTFTTHSSDTTPQGLEAGRRHRAFGGYSMGGITTWDVLVDQPEHFAWFMPMAGDSWIGRTTGDSEVAAVADTLASGLRDHSYGANDFQVIAMVGGSDGTKSAMQPQLDELRQSHGDLFTEQSLIYWENADGGHNQQSLEIETRHAMAYLFAR</sequence>
<comment type="similarity">
    <text evidence="2">Belongs to the mycobacterial A85 antigen family.</text>
</comment>
<keyword evidence="12" id="KW-1185">Reference proteome</keyword>
<dbReference type="GO" id="GO:0004144">
    <property type="term" value="F:diacylglycerol O-acyltransferase activity"/>
    <property type="evidence" value="ECO:0007669"/>
    <property type="project" value="UniProtKB-EC"/>
</dbReference>
<dbReference type="Gene3D" id="3.40.50.1820">
    <property type="entry name" value="alpha/beta hydrolase"/>
    <property type="match status" value="1"/>
</dbReference>